<evidence type="ECO:0000313" key="3">
    <source>
        <dbReference type="Proteomes" id="UP001176940"/>
    </source>
</evidence>
<feature type="compositionally biased region" description="Basic and acidic residues" evidence="1">
    <location>
        <begin position="450"/>
        <end position="462"/>
    </location>
</feature>
<dbReference type="InterPro" id="IPR005301">
    <property type="entry name" value="MOB_kinase_act_fam"/>
</dbReference>
<dbReference type="SUPFAM" id="SSF101152">
    <property type="entry name" value="Mob1/phocein"/>
    <property type="match status" value="1"/>
</dbReference>
<feature type="region of interest" description="Disordered" evidence="1">
    <location>
        <begin position="24"/>
        <end position="67"/>
    </location>
</feature>
<comment type="caution">
    <text evidence="2">The sequence shown here is derived from an EMBL/GenBank/DDBJ whole genome shotgun (WGS) entry which is preliminary data.</text>
</comment>
<evidence type="ECO:0008006" key="4">
    <source>
        <dbReference type="Google" id="ProtNLM"/>
    </source>
</evidence>
<dbReference type="EMBL" id="CAUEEQ010009550">
    <property type="protein sequence ID" value="CAJ0933486.1"/>
    <property type="molecule type" value="Genomic_DNA"/>
</dbReference>
<gene>
    <name evidence="2" type="ORF">RIMI_LOCUS5553442</name>
</gene>
<dbReference type="SMART" id="SM01388">
    <property type="entry name" value="Mob1_phocein"/>
    <property type="match status" value="1"/>
</dbReference>
<dbReference type="InterPro" id="IPR036703">
    <property type="entry name" value="MOB_kinase_act_sf"/>
</dbReference>
<dbReference type="Gene3D" id="1.20.140.30">
    <property type="entry name" value="MOB kinase activator"/>
    <property type="match status" value="1"/>
</dbReference>
<protein>
    <recommendedName>
        <fullName evidence="4">MOB kinase activator 3A</fullName>
    </recommendedName>
</protein>
<keyword evidence="3" id="KW-1185">Reference proteome</keyword>
<dbReference type="Pfam" id="PF03637">
    <property type="entry name" value="Mob1_phocein"/>
    <property type="match status" value="1"/>
</dbReference>
<dbReference type="PANTHER" id="PTHR22599">
    <property type="entry name" value="MPS ONE BINDER KINASE ACTIVATOR-LIKE MOB"/>
    <property type="match status" value="1"/>
</dbReference>
<sequence>MRWAPPSWTDCACADVRRPGSGYRLRPPNVTAPGNAPAHAESGEGRRGWIGSAPELTHTSEPGTPAAMPHRCATNGKYLPAPTLMDAGNPPDSAPCCERHRRAIQQGPPWRLQESPHRPRQSEAQCKRMKPQNRSIQDEMFGGVRSPKHLVFPGKHNIMADYLSRRKLGQGDWVLNRTVYDHITLLWGCLDIDLFASKENKKSRRFCSLNPRDNPYAVDALLIPWHFNMAYAFPPLNLIPIVLRKIREDRARDGNQGKHRVTKRGPALSNPMFTLVTGIVGRWRAVCVTALQRPNSDAAAIRIVVGIAAASLSVTGGTSQISDLTVCTALCQITDLICSAAGFTVPALSRLCEATSLPAGPGSAAILDPGLEGAGREVRPSQQRDHIALLRGSQGSPQGAPSLRGASLHRWHIGIIFDRGVPGVNVPGAVRDRSWHIVPDVSCDKQLTPGRDRPRSPRERGRSAMTYYPVQVLEQYASAPLKAINYTDCKMANPLKQVFNKDRTFRPKRKFEPGTQRFELHKKAQASLNAGLDLKLAVQLPHEEDQNDWVAVHVVDFFNRINLIYGTISDSCTEQSCPVMSGGPKYEYRWQDENRYRKPTALSAPKYMNLLMDWIEVQINNEGIFPTNVGHTCEVKTIPSDYLLKLIKRMPRVCKAVIKAKGGYFEEPTIE</sequence>
<proteinExistence type="predicted"/>
<accession>A0ABN9L9C2</accession>
<feature type="region of interest" description="Disordered" evidence="1">
    <location>
        <begin position="443"/>
        <end position="462"/>
    </location>
</feature>
<reference evidence="2" key="1">
    <citation type="submission" date="2023-07" db="EMBL/GenBank/DDBJ databases">
        <authorList>
            <person name="Stuckert A."/>
        </authorList>
    </citation>
    <scope>NUCLEOTIDE SEQUENCE</scope>
</reference>
<organism evidence="2 3">
    <name type="scientific">Ranitomeya imitator</name>
    <name type="common">mimic poison frog</name>
    <dbReference type="NCBI Taxonomy" id="111125"/>
    <lineage>
        <taxon>Eukaryota</taxon>
        <taxon>Metazoa</taxon>
        <taxon>Chordata</taxon>
        <taxon>Craniata</taxon>
        <taxon>Vertebrata</taxon>
        <taxon>Euteleostomi</taxon>
        <taxon>Amphibia</taxon>
        <taxon>Batrachia</taxon>
        <taxon>Anura</taxon>
        <taxon>Neobatrachia</taxon>
        <taxon>Hyloidea</taxon>
        <taxon>Dendrobatidae</taxon>
        <taxon>Dendrobatinae</taxon>
        <taxon>Ranitomeya</taxon>
    </lineage>
</organism>
<dbReference type="Proteomes" id="UP001176940">
    <property type="component" value="Unassembled WGS sequence"/>
</dbReference>
<name>A0ABN9L9C2_9NEOB</name>
<evidence type="ECO:0000256" key="1">
    <source>
        <dbReference type="SAM" id="MobiDB-lite"/>
    </source>
</evidence>
<evidence type="ECO:0000313" key="2">
    <source>
        <dbReference type="EMBL" id="CAJ0933486.1"/>
    </source>
</evidence>